<dbReference type="KEGG" id="nlo:107222516"/>
<organism evidence="5">
    <name type="scientific">Neodiprion lecontei</name>
    <name type="common">Redheaded pine sawfly</name>
    <dbReference type="NCBI Taxonomy" id="441921"/>
    <lineage>
        <taxon>Eukaryota</taxon>
        <taxon>Metazoa</taxon>
        <taxon>Ecdysozoa</taxon>
        <taxon>Arthropoda</taxon>
        <taxon>Hexapoda</taxon>
        <taxon>Insecta</taxon>
        <taxon>Pterygota</taxon>
        <taxon>Neoptera</taxon>
        <taxon>Endopterygota</taxon>
        <taxon>Hymenoptera</taxon>
        <taxon>Tenthredinoidea</taxon>
        <taxon>Diprionidae</taxon>
        <taxon>Diprioninae</taxon>
        <taxon>Neodiprion</taxon>
    </lineage>
</organism>
<dbReference type="GO" id="GO:0005802">
    <property type="term" value="C:trans-Golgi network"/>
    <property type="evidence" value="ECO:0007669"/>
    <property type="project" value="InterPro"/>
</dbReference>
<dbReference type="RefSeq" id="XP_015517413.1">
    <property type="nucleotide sequence ID" value="XM_015661927.2"/>
</dbReference>
<evidence type="ECO:0000256" key="2">
    <source>
        <dbReference type="SAM" id="Coils"/>
    </source>
</evidence>
<name>A0A6J0BTU3_NEOLC</name>
<evidence type="ECO:0000313" key="4">
    <source>
        <dbReference type="Proteomes" id="UP000829291"/>
    </source>
</evidence>
<dbReference type="SUPFAM" id="SSF48371">
    <property type="entry name" value="ARM repeat"/>
    <property type="match status" value="1"/>
</dbReference>
<dbReference type="InterPro" id="IPR006594">
    <property type="entry name" value="LisH"/>
</dbReference>
<dbReference type="OrthoDB" id="1695393at2759"/>
<evidence type="ECO:0000313" key="5">
    <source>
        <dbReference type="RefSeq" id="XP_015517413.1"/>
    </source>
</evidence>
<dbReference type="InterPro" id="IPR040362">
    <property type="entry name" value="RELCH"/>
</dbReference>
<feature type="region of interest" description="Disordered" evidence="3">
    <location>
        <begin position="1"/>
        <end position="32"/>
    </location>
</feature>
<dbReference type="GO" id="GO:0055037">
    <property type="term" value="C:recycling endosome"/>
    <property type="evidence" value="ECO:0007669"/>
    <property type="project" value="TreeGrafter"/>
</dbReference>
<dbReference type="GeneID" id="107222516"/>
<dbReference type="Proteomes" id="UP000829291">
    <property type="component" value="Chromosome 2"/>
</dbReference>
<dbReference type="AlphaFoldDB" id="A0A6J0BTU3"/>
<dbReference type="InParanoid" id="A0A6J0BTU3"/>
<dbReference type="InterPro" id="IPR011989">
    <property type="entry name" value="ARM-like"/>
</dbReference>
<evidence type="ECO:0000256" key="1">
    <source>
        <dbReference type="PROSITE-ProRule" id="PRU00103"/>
    </source>
</evidence>
<dbReference type="PANTHER" id="PTHR32059:SF0">
    <property type="entry name" value="RAB11-BINDING PROTEIN RELCH"/>
    <property type="match status" value="1"/>
</dbReference>
<dbReference type="PROSITE" id="PS50077">
    <property type="entry name" value="HEAT_REPEAT"/>
    <property type="match status" value="1"/>
</dbReference>
<protein>
    <submittedName>
        <fullName evidence="5">RAB11-binding protein RELCH homolog isoform X1</fullName>
    </submittedName>
</protein>
<feature type="coiled-coil region" evidence="2">
    <location>
        <begin position="253"/>
        <end position="287"/>
    </location>
</feature>
<dbReference type="PANTHER" id="PTHR32059">
    <property type="entry name" value="RAB11-BINDING PROTEIN RELCH"/>
    <property type="match status" value="1"/>
</dbReference>
<proteinExistence type="predicted"/>
<accession>A0A6J0BTU3</accession>
<sequence>MAKSIEEVEDLFSTSHTNEPVKEDASQPANPTVSYDDIATKLLNERLLLTALEMHAELCEAGSELPILRDYFSNPGNFETQNIKPEPYIALPRSLSQATLDSLDMTRYSEDGGGIDERVAILEFELRKARENISALRANLTVATESEAMTPDTGLDKQIVIDFPIKPHEQRALNYLVNEYLLAHSYKLTSITFSDENENQDFEDWDDVGLNIPKPAQLLQIYREFMRASGHDKPHSANVSVQTEFVQDLNSETVDKDEELKEMTFEIQQLKEQRAVLEQEKSELEGLLVSSETDLILGETKDSTGTIQTINSNSSTPEKFEILDSMLQDISNMTQESCGDDTTSVVTSLNETDPGDREWTTLQLPRPDVTKQPRLDSCDSSFRILPANFEREVVTHCVVNTSNPATAFIEDPLRNGVTQKSIIHILTYSLPRIIPNVILNKREETIPLILSAVQLHTNSREREKLLQLLFNLKKRPQEEERLKILAGLVAMAKCSKTSIETGEVLGQCWEQSQHKHLERRLLAAECCSALAPHISGTTRNSLMLSMLQQMLLEDTEPVVRATVVKTLALLVALMDDPDKYFQCEELTLTALDDSSSIVVEAAAKILVPVIAQWALTLGRFQSHLLPRILSKLRSQLKPSHHQNIQNKIHSDGDRAVASINVLQYLLPHTVVCVANTENVKAFVQESKPSDLPDEFSALCQLSLLNPRVFYEGDMDITAVLHAFFANTWENDTWPELEWLSNKLLPDVIDVVKSINVTQEAVLNAFITYIHSLCCAFGRHITVSKIQPIFAAKLTELEQQLIMLTPDRGALSLMLIPAYLTILSTLDVTEVTKALNQFIVAVAISGVSSASLQMAVIRLCNETRLQEHVLNALWDGVVHQRSTVRCATAVLFSSVISHITDHLANTRVAPAIVTLANDTDLTVKAAAIPALAHLVTECGAKEARDKARLTLEMIAREPQGIPSSLAVSLVTALSSIAPNCPQNYTEDVIATQLAGITASALQQGRKIELTNSLVEAYSVLVYCPLSNQCITGVLLPGLRYLEVLVNQTQPQHIELVNSLLKEATSRLDSQKPLERSASSSSGLSLAIANVNVGQGVEDMCQRMSKIFQQKSNTPSMANIFRKK</sequence>
<dbReference type="InterPro" id="IPR021133">
    <property type="entry name" value="HEAT_type_2"/>
</dbReference>
<evidence type="ECO:0000256" key="3">
    <source>
        <dbReference type="SAM" id="MobiDB-lite"/>
    </source>
</evidence>
<keyword evidence="2" id="KW-0175">Coiled coil</keyword>
<dbReference type="GO" id="GO:0032367">
    <property type="term" value="P:intracellular cholesterol transport"/>
    <property type="evidence" value="ECO:0007669"/>
    <property type="project" value="InterPro"/>
</dbReference>
<dbReference type="InterPro" id="IPR016024">
    <property type="entry name" value="ARM-type_fold"/>
</dbReference>
<dbReference type="Gene3D" id="1.25.10.10">
    <property type="entry name" value="Leucine-rich Repeat Variant"/>
    <property type="match status" value="2"/>
</dbReference>
<gene>
    <name evidence="5" type="primary">LOC107222516</name>
</gene>
<feature type="repeat" description="HEAT" evidence="1">
    <location>
        <begin position="907"/>
        <end position="945"/>
    </location>
</feature>
<reference evidence="5" key="1">
    <citation type="submission" date="2025-08" db="UniProtKB">
        <authorList>
            <consortium name="RefSeq"/>
        </authorList>
    </citation>
    <scope>IDENTIFICATION</scope>
    <source>
        <tissue evidence="5">Thorax and Abdomen</tissue>
    </source>
</reference>
<dbReference type="PROSITE" id="PS50896">
    <property type="entry name" value="LISH"/>
    <property type="match status" value="1"/>
</dbReference>
<keyword evidence="4" id="KW-1185">Reference proteome</keyword>
<feature type="coiled-coil region" evidence="2">
    <location>
        <begin position="119"/>
        <end position="146"/>
    </location>
</feature>